<sequence>MLKELRPSPKKEVQDTVLSSLKRDASLQKSLCKISSHSEKKLSTLEQRLSKLNRVYKQEKFHEKEYINKLKLKDIKINNLSSMVKAQLKELEKQHESREQEQKEIEQAQLKRKKRQNALHQKRRSQELEVKSNRLEDLESSARINKQNAELQAEKQSLTITLEACQSESRKQAEIIQNLKRELKSLKQQNSTHLKTQAECQKEMTSYKLTENMLKSQLAELKKEKKLWETTKNTDCDQTNLKVTLTDPFFQIGSDHAFFVGHPSRSKSFMMNDIGSGGLKKTQLMKVHQSSKNINFALINGDIVEKFKNDIYPSSKVQAKRGPTGTKNYGFPRIIDEEDESLSDSMDNEIPISMINSGIEPSESEITDDQAKEIEEMMNNKYSVFNAFSINLEEFSLSKPRYFTLIEHHISSGEAFKGIYEEMDEKTRRSFELEKQTLLRRYRSGTLELPYNPPFDQWLFVTIRAIFDSKMYEHCMKSHDPTNITSFPEFVYSWLGTFCVDGITRKTRLLEFYELDHVDEIRLQILLGLKANIESKMWEYSLFLDFLEERHSVDELHFYLLCRDYVFGGSQLSTRKGQFDRVHLIPMEVAISVFKQIFTKAPNEEVTEIRERLFNLSKGLKINQNKRPSKSYIDATKILRIMLEYYRKEKKIRVHIFHELFEEKLQITKTTFQSAKFSDGISFQHFKSILQQLDPDCSHTESASIYRLAWVLGNNCVNLRSFMKAANTRNYFVRNINIEASYDVPQSMTKFLKLDQNLRSLATTVGNEDAYLAVNKLLLSIKERAGYKLDSEVLTQFRSLNLIFHNMKNVLLRNTSQNNSRQHVMTNEFIEKELKIYKNLVIQFKEYYEEKQEDPEGELVSRLML</sequence>
<reference evidence="2" key="1">
    <citation type="submission" date="2023-07" db="EMBL/GenBank/DDBJ databases">
        <authorList>
            <consortium name="AG Swart"/>
            <person name="Singh M."/>
            <person name="Singh A."/>
            <person name="Seah K."/>
            <person name="Emmerich C."/>
        </authorList>
    </citation>
    <scope>NUCLEOTIDE SEQUENCE</scope>
    <source>
        <strain evidence="2">DP1</strain>
    </source>
</reference>
<protein>
    <submittedName>
        <fullName evidence="2">Uncharacterized protein</fullName>
    </submittedName>
</protein>
<evidence type="ECO:0000313" key="3">
    <source>
        <dbReference type="Proteomes" id="UP001295684"/>
    </source>
</evidence>
<dbReference type="PANTHER" id="PTHR39867">
    <property type="entry name" value="HELICASE ATP-BINDING DOMAIN-CONTAINING PROTEIN"/>
    <property type="match status" value="1"/>
</dbReference>
<dbReference type="PANTHER" id="PTHR39867:SF1">
    <property type="entry name" value="HELICASE ATP-BINDING DOMAIN-CONTAINING PROTEIN"/>
    <property type="match status" value="1"/>
</dbReference>
<comment type="caution">
    <text evidence="2">The sequence shown here is derived from an EMBL/GenBank/DDBJ whole genome shotgun (WGS) entry which is preliminary data.</text>
</comment>
<dbReference type="AlphaFoldDB" id="A0AAD1UCM1"/>
<accession>A0AAD1UCM1</accession>
<name>A0AAD1UCM1_EUPCR</name>
<proteinExistence type="predicted"/>
<dbReference type="EMBL" id="CAMPGE010007475">
    <property type="protein sequence ID" value="CAI2366392.1"/>
    <property type="molecule type" value="Genomic_DNA"/>
</dbReference>
<feature type="region of interest" description="Disordered" evidence="1">
    <location>
        <begin position="94"/>
        <end position="132"/>
    </location>
</feature>
<feature type="compositionally biased region" description="Basic and acidic residues" evidence="1">
    <location>
        <begin position="94"/>
        <end position="106"/>
    </location>
</feature>
<evidence type="ECO:0000256" key="1">
    <source>
        <dbReference type="SAM" id="MobiDB-lite"/>
    </source>
</evidence>
<keyword evidence="3" id="KW-1185">Reference proteome</keyword>
<evidence type="ECO:0000313" key="2">
    <source>
        <dbReference type="EMBL" id="CAI2366392.1"/>
    </source>
</evidence>
<gene>
    <name evidence="2" type="ORF">ECRASSUSDP1_LOCUS7665</name>
</gene>
<dbReference type="Proteomes" id="UP001295684">
    <property type="component" value="Unassembled WGS sequence"/>
</dbReference>
<organism evidence="2 3">
    <name type="scientific">Euplotes crassus</name>
    <dbReference type="NCBI Taxonomy" id="5936"/>
    <lineage>
        <taxon>Eukaryota</taxon>
        <taxon>Sar</taxon>
        <taxon>Alveolata</taxon>
        <taxon>Ciliophora</taxon>
        <taxon>Intramacronucleata</taxon>
        <taxon>Spirotrichea</taxon>
        <taxon>Hypotrichia</taxon>
        <taxon>Euplotida</taxon>
        <taxon>Euplotidae</taxon>
        <taxon>Moneuplotes</taxon>
    </lineage>
</organism>
<feature type="compositionally biased region" description="Basic residues" evidence="1">
    <location>
        <begin position="110"/>
        <end position="123"/>
    </location>
</feature>